<comment type="subunit">
    <text evidence="6">Heterooligomer composed of large and small subunits.</text>
</comment>
<dbReference type="GO" id="GO:0005829">
    <property type="term" value="C:cytosol"/>
    <property type="evidence" value="ECO:0007669"/>
    <property type="project" value="TreeGrafter"/>
</dbReference>
<evidence type="ECO:0000256" key="4">
    <source>
        <dbReference type="ARBA" id="ARBA00022801"/>
    </source>
</evidence>
<evidence type="ECO:0000256" key="2">
    <source>
        <dbReference type="ARBA" id="ARBA00022490"/>
    </source>
</evidence>
<dbReference type="GO" id="GO:0008855">
    <property type="term" value="F:exodeoxyribonuclease VII activity"/>
    <property type="evidence" value="ECO:0007669"/>
    <property type="project" value="UniProtKB-UniRule"/>
</dbReference>
<dbReference type="GO" id="GO:0006308">
    <property type="term" value="P:DNA catabolic process"/>
    <property type="evidence" value="ECO:0007669"/>
    <property type="project" value="UniProtKB-UniRule"/>
</dbReference>
<proteinExistence type="inferred from homology"/>
<comment type="catalytic activity">
    <reaction evidence="6">
        <text>Exonucleolytic cleavage in either 5'- to 3'- or 3'- to 5'-direction to yield nucleoside 5'-phosphates.</text>
        <dbReference type="EC" id="3.1.11.6"/>
    </reaction>
</comment>
<comment type="similarity">
    <text evidence="1 6">Belongs to the XseB family.</text>
</comment>
<evidence type="ECO:0000256" key="1">
    <source>
        <dbReference type="ARBA" id="ARBA00009998"/>
    </source>
</evidence>
<dbReference type="PANTHER" id="PTHR34137">
    <property type="entry name" value="EXODEOXYRIBONUCLEASE 7 SMALL SUBUNIT"/>
    <property type="match status" value="1"/>
</dbReference>
<dbReference type="PIRSF" id="PIRSF006488">
    <property type="entry name" value="Exonuc_VII_S"/>
    <property type="match status" value="1"/>
</dbReference>
<dbReference type="InterPro" id="IPR037004">
    <property type="entry name" value="Exonuc_VII_ssu_sf"/>
</dbReference>
<keyword evidence="5 6" id="KW-0269">Exonuclease</keyword>
<name>A0A6N2S8R9_9FIRM</name>
<evidence type="ECO:0000256" key="5">
    <source>
        <dbReference type="ARBA" id="ARBA00022839"/>
    </source>
</evidence>
<protein>
    <recommendedName>
        <fullName evidence="6">Exodeoxyribonuclease 7 small subunit</fullName>
        <ecNumber evidence="6">3.1.11.6</ecNumber>
    </recommendedName>
    <alternativeName>
        <fullName evidence="6">Exodeoxyribonuclease VII small subunit</fullName>
        <shortName evidence="6">Exonuclease VII small subunit</shortName>
    </alternativeName>
</protein>
<gene>
    <name evidence="6" type="primary">xseB</name>
    <name evidence="7" type="ORF">AULFYP135_00810</name>
</gene>
<dbReference type="PANTHER" id="PTHR34137:SF1">
    <property type="entry name" value="EXODEOXYRIBONUCLEASE 7 SMALL SUBUNIT"/>
    <property type="match status" value="1"/>
</dbReference>
<dbReference type="EMBL" id="CACRSL010000003">
    <property type="protein sequence ID" value="VYS89622.1"/>
    <property type="molecule type" value="Genomic_DNA"/>
</dbReference>
<sequence length="72" mass="8098">MKKNLSYEAAMARLEEIVARLGEGTATLDETLKLFQEGTELAAFCDKKLTDAKLKIEQLSEPKQPAKEREND</sequence>
<dbReference type="EC" id="3.1.11.6" evidence="6"/>
<evidence type="ECO:0000256" key="6">
    <source>
        <dbReference type="HAMAP-Rule" id="MF_00337"/>
    </source>
</evidence>
<dbReference type="Pfam" id="PF02609">
    <property type="entry name" value="Exonuc_VII_S"/>
    <property type="match status" value="1"/>
</dbReference>
<organism evidence="7">
    <name type="scientific">uncultured Anaerotruncus sp</name>
    <dbReference type="NCBI Taxonomy" id="905011"/>
    <lineage>
        <taxon>Bacteria</taxon>
        <taxon>Bacillati</taxon>
        <taxon>Bacillota</taxon>
        <taxon>Clostridia</taxon>
        <taxon>Eubacteriales</taxon>
        <taxon>Oscillospiraceae</taxon>
        <taxon>Anaerotruncus</taxon>
        <taxon>environmental samples</taxon>
    </lineage>
</organism>
<dbReference type="GO" id="GO:0009318">
    <property type="term" value="C:exodeoxyribonuclease VII complex"/>
    <property type="evidence" value="ECO:0007669"/>
    <property type="project" value="UniProtKB-UniRule"/>
</dbReference>
<dbReference type="SUPFAM" id="SSF116842">
    <property type="entry name" value="XseB-like"/>
    <property type="match status" value="1"/>
</dbReference>
<dbReference type="NCBIfam" id="TIGR01280">
    <property type="entry name" value="xseB"/>
    <property type="match status" value="1"/>
</dbReference>
<dbReference type="InterPro" id="IPR003761">
    <property type="entry name" value="Exonuc_VII_S"/>
</dbReference>
<dbReference type="HAMAP" id="MF_00337">
    <property type="entry name" value="Exonuc_7_S"/>
    <property type="match status" value="1"/>
</dbReference>
<comment type="function">
    <text evidence="6">Bidirectionally degrades single-stranded DNA into large acid-insoluble oligonucleotides, which are then degraded further into small acid-soluble oligonucleotides.</text>
</comment>
<comment type="subcellular location">
    <subcellularLocation>
        <location evidence="6">Cytoplasm</location>
    </subcellularLocation>
</comment>
<evidence type="ECO:0000313" key="7">
    <source>
        <dbReference type="EMBL" id="VYS89622.1"/>
    </source>
</evidence>
<dbReference type="Gene3D" id="1.10.287.1040">
    <property type="entry name" value="Exonuclease VII, small subunit"/>
    <property type="match status" value="1"/>
</dbReference>
<dbReference type="AlphaFoldDB" id="A0A6N2S8R9"/>
<accession>A0A6N2S8R9</accession>
<keyword evidence="2 6" id="KW-0963">Cytoplasm</keyword>
<keyword evidence="3 6" id="KW-0540">Nuclease</keyword>
<evidence type="ECO:0000256" key="3">
    <source>
        <dbReference type="ARBA" id="ARBA00022722"/>
    </source>
</evidence>
<reference evidence="7" key="1">
    <citation type="submission" date="2019-11" db="EMBL/GenBank/DDBJ databases">
        <authorList>
            <person name="Feng L."/>
        </authorList>
    </citation>
    <scope>NUCLEOTIDE SEQUENCE</scope>
    <source>
        <strain evidence="7">AundefinedLFYP135</strain>
    </source>
</reference>
<keyword evidence="4 6" id="KW-0378">Hydrolase</keyword>